<evidence type="ECO:0000256" key="7">
    <source>
        <dbReference type="ARBA" id="ARBA00048539"/>
    </source>
</evidence>
<evidence type="ECO:0000259" key="9">
    <source>
        <dbReference type="SMART" id="SM00977"/>
    </source>
</evidence>
<evidence type="ECO:0000313" key="11">
    <source>
        <dbReference type="Proteomes" id="UP001262582"/>
    </source>
</evidence>
<keyword evidence="5 8" id="KW-0547">Nucleotide-binding</keyword>
<dbReference type="InterPro" id="IPR012796">
    <property type="entry name" value="Lysidine-tRNA-synth_C"/>
</dbReference>
<comment type="similarity">
    <text evidence="8">Belongs to the tRNA(Ile)-lysidine synthase family.</text>
</comment>
<organism evidence="10 11">
    <name type="scientific">Autumnicola musiva</name>
    <dbReference type="NCBI Taxonomy" id="3075589"/>
    <lineage>
        <taxon>Bacteria</taxon>
        <taxon>Pseudomonadati</taxon>
        <taxon>Bacteroidota</taxon>
        <taxon>Flavobacteriia</taxon>
        <taxon>Flavobacteriales</taxon>
        <taxon>Flavobacteriaceae</taxon>
        <taxon>Autumnicola</taxon>
    </lineage>
</organism>
<keyword evidence="3 8" id="KW-0436">Ligase</keyword>
<dbReference type="InterPro" id="IPR011063">
    <property type="entry name" value="TilS/TtcA_N"/>
</dbReference>
<dbReference type="Pfam" id="PF01171">
    <property type="entry name" value="ATP_bind_3"/>
    <property type="match status" value="1"/>
</dbReference>
<feature type="domain" description="Lysidine-tRNA(Ile) synthetase C-terminal" evidence="9">
    <location>
        <begin position="361"/>
        <end position="433"/>
    </location>
</feature>
<dbReference type="HAMAP" id="MF_01161">
    <property type="entry name" value="tRNA_Ile_lys_synt"/>
    <property type="match status" value="1"/>
</dbReference>
<dbReference type="EC" id="6.3.4.19" evidence="8"/>
<keyword evidence="11" id="KW-1185">Reference proteome</keyword>
<evidence type="ECO:0000256" key="4">
    <source>
        <dbReference type="ARBA" id="ARBA00022694"/>
    </source>
</evidence>
<keyword evidence="2 8" id="KW-0963">Cytoplasm</keyword>
<dbReference type="SMART" id="SM00977">
    <property type="entry name" value="TilS_C"/>
    <property type="match status" value="1"/>
</dbReference>
<evidence type="ECO:0000256" key="3">
    <source>
        <dbReference type="ARBA" id="ARBA00022598"/>
    </source>
</evidence>
<name>A0ABU3D483_9FLAO</name>
<accession>A0ABU3D483</accession>
<dbReference type="InterPro" id="IPR012795">
    <property type="entry name" value="tRNA_Ile_lys_synt_N"/>
</dbReference>
<comment type="function">
    <text evidence="8">Ligates lysine onto the cytidine present at position 34 of the AUA codon-specific tRNA(Ile) that contains the anticodon CAU, in an ATP-dependent manner. Cytidine is converted to lysidine, thus changing the amino acid specificity of the tRNA from methionine to isoleucine.</text>
</comment>
<keyword evidence="4 8" id="KW-0819">tRNA processing</keyword>
<dbReference type="PANTHER" id="PTHR43033:SF1">
    <property type="entry name" value="TRNA(ILE)-LYSIDINE SYNTHASE-RELATED"/>
    <property type="match status" value="1"/>
</dbReference>
<feature type="binding site" evidence="8">
    <location>
        <begin position="26"/>
        <end position="31"/>
    </location>
    <ligand>
        <name>ATP</name>
        <dbReference type="ChEBI" id="CHEBI:30616"/>
    </ligand>
</feature>
<dbReference type="InterPro" id="IPR012094">
    <property type="entry name" value="tRNA_Ile_lys_synt"/>
</dbReference>
<comment type="catalytic activity">
    <reaction evidence="7 8">
        <text>cytidine(34) in tRNA(Ile2) + L-lysine + ATP = lysidine(34) in tRNA(Ile2) + AMP + diphosphate + H(+)</text>
        <dbReference type="Rhea" id="RHEA:43744"/>
        <dbReference type="Rhea" id="RHEA-COMP:10625"/>
        <dbReference type="Rhea" id="RHEA-COMP:10670"/>
        <dbReference type="ChEBI" id="CHEBI:15378"/>
        <dbReference type="ChEBI" id="CHEBI:30616"/>
        <dbReference type="ChEBI" id="CHEBI:32551"/>
        <dbReference type="ChEBI" id="CHEBI:33019"/>
        <dbReference type="ChEBI" id="CHEBI:82748"/>
        <dbReference type="ChEBI" id="CHEBI:83665"/>
        <dbReference type="ChEBI" id="CHEBI:456215"/>
        <dbReference type="EC" id="6.3.4.19"/>
    </reaction>
</comment>
<dbReference type="NCBIfam" id="TIGR02432">
    <property type="entry name" value="lysidine_TilS_N"/>
    <property type="match status" value="1"/>
</dbReference>
<dbReference type="SUPFAM" id="SSF56037">
    <property type="entry name" value="PheT/TilS domain"/>
    <property type="match status" value="1"/>
</dbReference>
<evidence type="ECO:0000256" key="5">
    <source>
        <dbReference type="ARBA" id="ARBA00022741"/>
    </source>
</evidence>
<evidence type="ECO:0000256" key="6">
    <source>
        <dbReference type="ARBA" id="ARBA00022840"/>
    </source>
</evidence>
<dbReference type="PANTHER" id="PTHR43033">
    <property type="entry name" value="TRNA(ILE)-LYSIDINE SYNTHASE-RELATED"/>
    <property type="match status" value="1"/>
</dbReference>
<comment type="domain">
    <text evidence="8">The N-terminal region contains the highly conserved SGGXDS motif, predicted to be a P-loop motif involved in ATP binding.</text>
</comment>
<dbReference type="NCBIfam" id="TIGR02433">
    <property type="entry name" value="lysidine_TilS_C"/>
    <property type="match status" value="1"/>
</dbReference>
<gene>
    <name evidence="8 10" type="primary">tilS</name>
    <name evidence="10" type="ORF">RM539_06455</name>
</gene>
<evidence type="ECO:0000313" key="10">
    <source>
        <dbReference type="EMBL" id="MDT0676221.1"/>
    </source>
</evidence>
<evidence type="ECO:0000256" key="1">
    <source>
        <dbReference type="ARBA" id="ARBA00004496"/>
    </source>
</evidence>
<dbReference type="GO" id="GO:0032267">
    <property type="term" value="F:tRNA(Ile)-lysidine synthase activity"/>
    <property type="evidence" value="ECO:0007669"/>
    <property type="project" value="UniProtKB-EC"/>
</dbReference>
<dbReference type="Gene3D" id="3.40.50.620">
    <property type="entry name" value="HUPs"/>
    <property type="match status" value="1"/>
</dbReference>
<sequence>MEKAFRNLIKSRFPYLGGKKLLLAVSGGVDSIALAYLCKNAKLDFSIAHCNFNLRGEESDADEDFVIELADELEVEIFTQNFDTEAFAEEARISIQMAARELRYNWFDELSRTLGFDYVLLAHHANDNLETFLINMVRGTGLEGLSGIHAEKETLIRPLLDFSRKEIENYAEQNQIKWREDSSNSSTKYLRNKIRHEIVPALEELNPQLLQGFKQTQSYLKESEALVEDYMSLIYPKAIQKNQFGYELDINFLKKIPNTKAVLYQLLKTFGFTEWNDVYNLLEAQPGKMVFSEEYRLVKDRGKLLLTEINHPEDKLYQIAEGEEMVMLPMGRIAFAEVDKIEKDQEYSRIFVDARKLQFPLTVRKWQVGDFFCPFGMKGRKKISDFFKDKKMSLPEKENTWLLCSGENIVWVIGHRADDRYKVTSETAKILKISCSF</sequence>
<dbReference type="EMBL" id="JAVRHK010000003">
    <property type="protein sequence ID" value="MDT0676221.1"/>
    <property type="molecule type" value="Genomic_DNA"/>
</dbReference>
<dbReference type="Proteomes" id="UP001262582">
    <property type="component" value="Unassembled WGS sequence"/>
</dbReference>
<dbReference type="InterPro" id="IPR014729">
    <property type="entry name" value="Rossmann-like_a/b/a_fold"/>
</dbReference>
<dbReference type="Pfam" id="PF11734">
    <property type="entry name" value="TilS_C"/>
    <property type="match status" value="1"/>
</dbReference>
<comment type="caution">
    <text evidence="10">The sequence shown here is derived from an EMBL/GenBank/DDBJ whole genome shotgun (WGS) entry which is preliminary data.</text>
</comment>
<comment type="subcellular location">
    <subcellularLocation>
        <location evidence="1 8">Cytoplasm</location>
    </subcellularLocation>
</comment>
<keyword evidence="6 8" id="KW-0067">ATP-binding</keyword>
<dbReference type="CDD" id="cd01992">
    <property type="entry name" value="TilS_N"/>
    <property type="match status" value="1"/>
</dbReference>
<dbReference type="RefSeq" id="WP_311502558.1">
    <property type="nucleotide sequence ID" value="NZ_JAVRHK010000003.1"/>
</dbReference>
<protein>
    <recommendedName>
        <fullName evidence="8">tRNA(Ile)-lysidine synthase</fullName>
        <ecNumber evidence="8">6.3.4.19</ecNumber>
    </recommendedName>
    <alternativeName>
        <fullName evidence="8">tRNA(Ile)-2-lysyl-cytidine synthase</fullName>
    </alternativeName>
    <alternativeName>
        <fullName evidence="8">tRNA(Ile)-lysidine synthetase</fullName>
    </alternativeName>
</protein>
<evidence type="ECO:0000256" key="8">
    <source>
        <dbReference type="HAMAP-Rule" id="MF_01161"/>
    </source>
</evidence>
<proteinExistence type="inferred from homology"/>
<dbReference type="SUPFAM" id="SSF52402">
    <property type="entry name" value="Adenine nucleotide alpha hydrolases-like"/>
    <property type="match status" value="1"/>
</dbReference>
<evidence type="ECO:0000256" key="2">
    <source>
        <dbReference type="ARBA" id="ARBA00022490"/>
    </source>
</evidence>
<reference evidence="10 11" key="1">
    <citation type="submission" date="2023-09" db="EMBL/GenBank/DDBJ databases">
        <authorList>
            <person name="Rey-Velasco X."/>
        </authorList>
    </citation>
    <scope>NUCLEOTIDE SEQUENCE [LARGE SCALE GENOMIC DNA]</scope>
    <source>
        <strain evidence="10 11">F117</strain>
    </source>
</reference>